<accession>A0A6B4K152</accession>
<evidence type="ECO:0000313" key="2">
    <source>
        <dbReference type="EMBL" id="NFF01299.1"/>
    </source>
</evidence>
<dbReference type="SUPFAM" id="SSF55008">
    <property type="entry name" value="HMA, heavy metal-associated domain"/>
    <property type="match status" value="1"/>
</dbReference>
<reference evidence="2 3" key="1">
    <citation type="submission" date="2019-04" db="EMBL/GenBank/DDBJ databases">
        <title>Genome sequencing of Clostridium botulinum Groups I-IV and Clostridium butyricum.</title>
        <authorList>
            <person name="Brunt J."/>
            <person name="Van Vliet A.H.M."/>
            <person name="Stringer S.C."/>
            <person name="Carter A.T."/>
            <person name="Peck M.W."/>
        </authorList>
    </citation>
    <scope>NUCLEOTIDE SEQUENCE [LARGE SCALE GENOMIC DNA]</scope>
    <source>
        <strain evidence="2 3">IFR 18/054</strain>
    </source>
</reference>
<comment type="caution">
    <text evidence="2">The sequence shown here is derived from an EMBL/GenBank/DDBJ whole genome shotgun (WGS) entry which is preliminary data.</text>
</comment>
<proteinExistence type="predicted"/>
<dbReference type="PROSITE" id="PS01047">
    <property type="entry name" value="HMA_1"/>
    <property type="match status" value="1"/>
</dbReference>
<gene>
    <name evidence="2" type="ORF">FCV25_05830</name>
</gene>
<feature type="domain" description="HMA" evidence="1">
    <location>
        <begin position="1"/>
        <end position="68"/>
    </location>
</feature>
<sequence>MKKTFNLVGLDCANCAAKIQNAVNEVPEIKSASVNFMTTKMNIEAEGDNMNSVVEIVKVIVKEIEPDVIVVEKA</sequence>
<dbReference type="CDD" id="cd00371">
    <property type="entry name" value="HMA"/>
    <property type="match status" value="1"/>
</dbReference>
<name>A0A6B4K152_CLOBO</name>
<dbReference type="InterPro" id="IPR017969">
    <property type="entry name" value="Heavy-metal-associated_CS"/>
</dbReference>
<dbReference type="Proteomes" id="UP000472521">
    <property type="component" value="Unassembled WGS sequence"/>
</dbReference>
<dbReference type="Gene3D" id="3.30.70.100">
    <property type="match status" value="1"/>
</dbReference>
<dbReference type="Pfam" id="PF00403">
    <property type="entry name" value="HMA"/>
    <property type="match status" value="1"/>
</dbReference>
<dbReference type="GO" id="GO:0046872">
    <property type="term" value="F:metal ion binding"/>
    <property type="evidence" value="ECO:0007669"/>
    <property type="project" value="InterPro"/>
</dbReference>
<organism evidence="2 3">
    <name type="scientific">Clostridium botulinum</name>
    <dbReference type="NCBI Taxonomy" id="1491"/>
    <lineage>
        <taxon>Bacteria</taxon>
        <taxon>Bacillati</taxon>
        <taxon>Bacillota</taxon>
        <taxon>Clostridia</taxon>
        <taxon>Eubacteriales</taxon>
        <taxon>Clostridiaceae</taxon>
        <taxon>Clostridium</taxon>
    </lineage>
</organism>
<evidence type="ECO:0000259" key="1">
    <source>
        <dbReference type="PROSITE" id="PS50846"/>
    </source>
</evidence>
<dbReference type="EMBL" id="SWND01000003">
    <property type="protein sequence ID" value="NFF01299.1"/>
    <property type="molecule type" value="Genomic_DNA"/>
</dbReference>
<protein>
    <submittedName>
        <fullName evidence="2">Heavy metal transporter</fullName>
    </submittedName>
</protein>
<dbReference type="InterPro" id="IPR006121">
    <property type="entry name" value="HMA_dom"/>
</dbReference>
<evidence type="ECO:0000313" key="3">
    <source>
        <dbReference type="Proteomes" id="UP000472521"/>
    </source>
</evidence>
<dbReference type="PROSITE" id="PS50846">
    <property type="entry name" value="HMA_2"/>
    <property type="match status" value="1"/>
</dbReference>
<dbReference type="AlphaFoldDB" id="A0A6B4K152"/>
<dbReference type="InterPro" id="IPR036163">
    <property type="entry name" value="HMA_dom_sf"/>
</dbReference>